<protein>
    <submittedName>
        <fullName evidence="1">Uncharacterized protein</fullName>
    </submittedName>
</protein>
<dbReference type="AlphaFoldDB" id="A0A5D2L0X5"/>
<dbReference type="EMBL" id="CM017627">
    <property type="protein sequence ID" value="TYH72696.1"/>
    <property type="molecule type" value="Genomic_DNA"/>
</dbReference>
<name>A0A5D2L0X5_GOSTO</name>
<proteinExistence type="predicted"/>
<keyword evidence="2" id="KW-1185">Reference proteome</keyword>
<evidence type="ECO:0000313" key="2">
    <source>
        <dbReference type="Proteomes" id="UP000322667"/>
    </source>
</evidence>
<evidence type="ECO:0000313" key="1">
    <source>
        <dbReference type="EMBL" id="TYH72696.1"/>
    </source>
</evidence>
<accession>A0A5D2L0X5</accession>
<sequence length="105" mass="11673">MAFLRSLTPATAIDDASTLLAAFVFSYSSSSSSSRSSSHFPQHKKNKPTLYEFSSRDEMVHLAGYGEEKLSTILVTGTVLYEACPPAVVAIYNFMLLSRSKKWLW</sequence>
<dbReference type="Proteomes" id="UP000322667">
    <property type="component" value="Chromosome D05"/>
</dbReference>
<organism evidence="1 2">
    <name type="scientific">Gossypium tomentosum</name>
    <name type="common">Hawaiian cotton</name>
    <name type="synonym">Gossypium sandvicense</name>
    <dbReference type="NCBI Taxonomy" id="34277"/>
    <lineage>
        <taxon>Eukaryota</taxon>
        <taxon>Viridiplantae</taxon>
        <taxon>Streptophyta</taxon>
        <taxon>Embryophyta</taxon>
        <taxon>Tracheophyta</taxon>
        <taxon>Spermatophyta</taxon>
        <taxon>Magnoliopsida</taxon>
        <taxon>eudicotyledons</taxon>
        <taxon>Gunneridae</taxon>
        <taxon>Pentapetalae</taxon>
        <taxon>rosids</taxon>
        <taxon>malvids</taxon>
        <taxon>Malvales</taxon>
        <taxon>Malvaceae</taxon>
        <taxon>Malvoideae</taxon>
        <taxon>Gossypium</taxon>
    </lineage>
</organism>
<gene>
    <name evidence="1" type="ORF">ES332_D05G272900v1</name>
</gene>
<reference evidence="1 2" key="1">
    <citation type="submission" date="2019-07" db="EMBL/GenBank/DDBJ databases">
        <title>WGS assembly of Gossypium tomentosum.</title>
        <authorList>
            <person name="Chen Z.J."/>
            <person name="Sreedasyam A."/>
            <person name="Ando A."/>
            <person name="Song Q."/>
            <person name="De L."/>
            <person name="Hulse-Kemp A."/>
            <person name="Ding M."/>
            <person name="Ye W."/>
            <person name="Kirkbride R."/>
            <person name="Jenkins J."/>
            <person name="Plott C."/>
            <person name="Lovell J."/>
            <person name="Lin Y.-M."/>
            <person name="Vaughn R."/>
            <person name="Liu B."/>
            <person name="Li W."/>
            <person name="Simpson S."/>
            <person name="Scheffler B."/>
            <person name="Saski C."/>
            <person name="Grover C."/>
            <person name="Hu G."/>
            <person name="Conover J."/>
            <person name="Carlson J."/>
            <person name="Shu S."/>
            <person name="Boston L."/>
            <person name="Williams M."/>
            <person name="Peterson D."/>
            <person name="Mcgee K."/>
            <person name="Jones D."/>
            <person name="Wendel J."/>
            <person name="Stelly D."/>
            <person name="Grimwood J."/>
            <person name="Schmutz J."/>
        </authorList>
    </citation>
    <scope>NUCLEOTIDE SEQUENCE [LARGE SCALE GENOMIC DNA]</scope>
    <source>
        <strain evidence="1">7179.01</strain>
    </source>
</reference>